<organism evidence="8 9">
    <name type="scientific">Pinibacter aurantiacus</name>
    <dbReference type="NCBI Taxonomy" id="2851599"/>
    <lineage>
        <taxon>Bacteria</taxon>
        <taxon>Pseudomonadati</taxon>
        <taxon>Bacteroidota</taxon>
        <taxon>Chitinophagia</taxon>
        <taxon>Chitinophagales</taxon>
        <taxon>Chitinophagaceae</taxon>
        <taxon>Pinibacter</taxon>
    </lineage>
</organism>
<name>A0A9E2SAU9_9BACT</name>
<dbReference type="InterPro" id="IPR051676">
    <property type="entry name" value="UPF0053_domain"/>
</dbReference>
<keyword evidence="3" id="KW-0129">CBS domain</keyword>
<dbReference type="PROSITE" id="PS51846">
    <property type="entry name" value="CNNM"/>
    <property type="match status" value="1"/>
</dbReference>
<proteinExistence type="predicted"/>
<feature type="transmembrane region" description="Helical" evidence="5">
    <location>
        <begin position="59"/>
        <end position="82"/>
    </location>
</feature>
<evidence type="ECO:0000256" key="5">
    <source>
        <dbReference type="SAM" id="Phobius"/>
    </source>
</evidence>
<dbReference type="RefSeq" id="WP_217791464.1">
    <property type="nucleotide sequence ID" value="NZ_JAHSPG010000008.1"/>
</dbReference>
<comment type="caution">
    <text evidence="8">The sequence shown here is derived from an EMBL/GenBank/DDBJ whole genome shotgun (WGS) entry which is preliminary data.</text>
</comment>
<dbReference type="Pfam" id="PF00571">
    <property type="entry name" value="CBS"/>
    <property type="match status" value="1"/>
</dbReference>
<dbReference type="GO" id="GO:0005886">
    <property type="term" value="C:plasma membrane"/>
    <property type="evidence" value="ECO:0007669"/>
    <property type="project" value="UniProtKB-SubCell"/>
</dbReference>
<evidence type="ECO:0000259" key="6">
    <source>
        <dbReference type="PROSITE" id="PS51371"/>
    </source>
</evidence>
<keyword evidence="9" id="KW-1185">Reference proteome</keyword>
<reference evidence="8" key="1">
    <citation type="submission" date="2021-06" db="EMBL/GenBank/DDBJ databases">
        <authorList>
            <person name="Huq M.A."/>
        </authorList>
    </citation>
    <scope>NUCLEOTIDE SEQUENCE</scope>
    <source>
        <strain evidence="8">MAH-26</strain>
    </source>
</reference>
<dbReference type="Pfam" id="PF01595">
    <property type="entry name" value="CNNM"/>
    <property type="match status" value="1"/>
</dbReference>
<evidence type="ECO:0000256" key="4">
    <source>
        <dbReference type="PROSITE-ProRule" id="PRU01193"/>
    </source>
</evidence>
<dbReference type="InterPro" id="IPR002550">
    <property type="entry name" value="CNNM"/>
</dbReference>
<dbReference type="Proteomes" id="UP000812270">
    <property type="component" value="Unassembled WGS sequence"/>
</dbReference>
<dbReference type="Pfam" id="PF03471">
    <property type="entry name" value="CorC_HlyC"/>
    <property type="match status" value="1"/>
</dbReference>
<keyword evidence="4 5" id="KW-0472">Membrane</keyword>
<gene>
    <name evidence="8" type="ORF">KTO63_11665</name>
</gene>
<sequence length="427" mass="49265">MINLYTFIWIIVSILLTGFFVGINIAFVNLNRLSVELRKKQGKTGGKIISAYFDHPVQFIGATLIGLNISLVVYGVLIGEMLDPWWNMLIIKEHIPGNYVNFVRLLCETLVSTIIIVLLGSFLPYAVWRSKNEMLLSGFVSRIVQFFYSLLSPLVNFFIYISEWILKYLFNIRVDERKEAFVRADLDYFFQHNGEQDMESTDLNTELFENALSLPNIKVRQCLVPRKEIEGVDAKLSIGELKKKFISTKLSKLVVYEENIDHIVGYVHQLDLFKKPQDIKSILHPIPAVPQSMSVSDLINKFTLERKSIAWVVDEFGGTAGIVTMEDLLEEIFGDIRDEYDTEEFEEKKLSDEEYILSGRLELDYLNEKYGLEFPEKESETLSGYIIQQHETIPKAKDRIIIGNYEFDVMSVSDTRIEMVKMKVLNS</sequence>
<evidence type="ECO:0000313" key="8">
    <source>
        <dbReference type="EMBL" id="MBV4357809.1"/>
    </source>
</evidence>
<keyword evidence="2" id="KW-1003">Cell membrane</keyword>
<dbReference type="InterPro" id="IPR044751">
    <property type="entry name" value="Ion_transp-like_CBS"/>
</dbReference>
<dbReference type="CDD" id="cd04590">
    <property type="entry name" value="CBS_pair_CorC_HlyC_assoc"/>
    <property type="match status" value="1"/>
</dbReference>
<evidence type="ECO:0000256" key="3">
    <source>
        <dbReference type="PROSITE-ProRule" id="PRU00703"/>
    </source>
</evidence>
<feature type="transmembrane region" description="Helical" evidence="5">
    <location>
        <begin position="139"/>
        <end position="161"/>
    </location>
</feature>
<feature type="domain" description="CBS" evidence="6">
    <location>
        <begin position="282"/>
        <end position="339"/>
    </location>
</feature>
<evidence type="ECO:0000259" key="7">
    <source>
        <dbReference type="PROSITE" id="PS51846"/>
    </source>
</evidence>
<protein>
    <submittedName>
        <fullName evidence="8">Hemolysin family protein</fullName>
    </submittedName>
</protein>
<dbReference type="InterPro" id="IPR000644">
    <property type="entry name" value="CBS_dom"/>
</dbReference>
<accession>A0A9E2SAU9</accession>
<evidence type="ECO:0000313" key="9">
    <source>
        <dbReference type="Proteomes" id="UP000812270"/>
    </source>
</evidence>
<feature type="domain" description="CNNM transmembrane" evidence="7">
    <location>
        <begin position="1"/>
        <end position="207"/>
    </location>
</feature>
<evidence type="ECO:0000256" key="2">
    <source>
        <dbReference type="ARBA" id="ARBA00022475"/>
    </source>
</evidence>
<keyword evidence="4 5" id="KW-1133">Transmembrane helix</keyword>
<dbReference type="PANTHER" id="PTHR43099">
    <property type="entry name" value="UPF0053 PROTEIN YRKA"/>
    <property type="match status" value="1"/>
</dbReference>
<dbReference type="EMBL" id="JAHSPG010000008">
    <property type="protein sequence ID" value="MBV4357809.1"/>
    <property type="molecule type" value="Genomic_DNA"/>
</dbReference>
<feature type="transmembrane region" description="Helical" evidence="5">
    <location>
        <begin position="102"/>
        <end position="127"/>
    </location>
</feature>
<keyword evidence="4 5" id="KW-0812">Transmembrane</keyword>
<dbReference type="InterPro" id="IPR005170">
    <property type="entry name" value="Transptr-assoc_dom"/>
</dbReference>
<dbReference type="AlphaFoldDB" id="A0A9E2SAU9"/>
<dbReference type="PROSITE" id="PS51371">
    <property type="entry name" value="CBS"/>
    <property type="match status" value="1"/>
</dbReference>
<dbReference type="SMART" id="SM01091">
    <property type="entry name" value="CorC_HlyC"/>
    <property type="match status" value="1"/>
</dbReference>
<dbReference type="PANTHER" id="PTHR43099:SF2">
    <property type="entry name" value="UPF0053 PROTEIN YRKA"/>
    <property type="match status" value="1"/>
</dbReference>
<comment type="subcellular location">
    <subcellularLocation>
        <location evidence="1">Cell membrane</location>
        <topology evidence="1">Multi-pass membrane protein</topology>
    </subcellularLocation>
</comment>
<feature type="transmembrane region" description="Helical" evidence="5">
    <location>
        <begin position="6"/>
        <end position="30"/>
    </location>
</feature>
<evidence type="ECO:0000256" key="1">
    <source>
        <dbReference type="ARBA" id="ARBA00004651"/>
    </source>
</evidence>